<protein>
    <submittedName>
        <fullName evidence="1">Uncharacterized protein</fullName>
    </submittedName>
</protein>
<name>A0A645JDN7_9ZZZZ</name>
<sequence>MGGRKETLHQLHAEFASTGQFAVAFQHRELLLFARPPVAEFDDMFDRLVPGAGDFHEFHKKILPPFHGRLFPVRAVAAARCFVPGTPAA</sequence>
<reference evidence="1" key="1">
    <citation type="submission" date="2019-08" db="EMBL/GenBank/DDBJ databases">
        <authorList>
            <person name="Kucharzyk K."/>
            <person name="Murdoch R.W."/>
            <person name="Higgins S."/>
            <person name="Loffler F."/>
        </authorList>
    </citation>
    <scope>NUCLEOTIDE SEQUENCE</scope>
</reference>
<organism evidence="1">
    <name type="scientific">bioreactor metagenome</name>
    <dbReference type="NCBI Taxonomy" id="1076179"/>
    <lineage>
        <taxon>unclassified sequences</taxon>
        <taxon>metagenomes</taxon>
        <taxon>ecological metagenomes</taxon>
    </lineage>
</organism>
<proteinExistence type="predicted"/>
<accession>A0A645JDN7</accession>
<evidence type="ECO:0000313" key="1">
    <source>
        <dbReference type="EMBL" id="MPN61835.1"/>
    </source>
</evidence>
<dbReference type="EMBL" id="VSSQ01139034">
    <property type="protein sequence ID" value="MPN61835.1"/>
    <property type="molecule type" value="Genomic_DNA"/>
</dbReference>
<gene>
    <name evidence="1" type="ORF">SDC9_209579</name>
</gene>
<dbReference type="AlphaFoldDB" id="A0A645JDN7"/>
<comment type="caution">
    <text evidence="1">The sequence shown here is derived from an EMBL/GenBank/DDBJ whole genome shotgun (WGS) entry which is preliminary data.</text>
</comment>